<evidence type="ECO:0000256" key="1">
    <source>
        <dbReference type="ARBA" id="ARBA00010394"/>
    </source>
</evidence>
<organism evidence="5 6">
    <name type="scientific">Reticulomyxa filosa</name>
    <dbReference type="NCBI Taxonomy" id="46433"/>
    <lineage>
        <taxon>Eukaryota</taxon>
        <taxon>Sar</taxon>
        <taxon>Rhizaria</taxon>
        <taxon>Retaria</taxon>
        <taxon>Foraminifera</taxon>
        <taxon>Monothalamids</taxon>
        <taxon>Reticulomyxidae</taxon>
        <taxon>Reticulomyxa</taxon>
    </lineage>
</organism>
<evidence type="ECO:0000256" key="2">
    <source>
        <dbReference type="ARBA" id="ARBA00022448"/>
    </source>
</evidence>
<dbReference type="GO" id="GO:0015031">
    <property type="term" value="P:protein transport"/>
    <property type="evidence" value="ECO:0007669"/>
    <property type="project" value="UniProtKB-KW"/>
</dbReference>
<dbReference type="EMBL" id="ASPP01010849">
    <property type="protein sequence ID" value="ETO22304.1"/>
    <property type="molecule type" value="Genomic_DNA"/>
</dbReference>
<dbReference type="InterPro" id="IPR016024">
    <property type="entry name" value="ARM-type_fold"/>
</dbReference>
<dbReference type="OrthoDB" id="29145at2759"/>
<keyword evidence="6" id="KW-1185">Reference proteome</keyword>
<gene>
    <name evidence="5" type="ORF">RFI_14896</name>
</gene>
<evidence type="ECO:0000313" key="5">
    <source>
        <dbReference type="EMBL" id="ETO22304.1"/>
    </source>
</evidence>
<feature type="compositionally biased region" description="Acidic residues" evidence="4">
    <location>
        <begin position="339"/>
        <end position="357"/>
    </location>
</feature>
<dbReference type="Gene3D" id="1.25.10.10">
    <property type="entry name" value="Leucine-rich Repeat Variant"/>
    <property type="match status" value="1"/>
</dbReference>
<comment type="similarity">
    <text evidence="1">Belongs to the importin alpha family.</text>
</comment>
<feature type="region of interest" description="Disordered" evidence="4">
    <location>
        <begin position="333"/>
        <end position="372"/>
    </location>
</feature>
<sequence>SAALDFLLNNLHRFPDLVKRNAVYTLSNLCRGKPSPNWTTISQVVQPLTDLLEKITDHETIIDILWALAFVSEDRDEGYNMFGEPNIVPDDWPESFQINAVIKTGVVRPVIKFIKQATTWREEIKEEMDEVLLKGMPDYAALQSIVPLELQQKQAISDRLMAPCVRIMGNIVSGTDEQTAVVVKAGFFAVIEKCVDYPVVVISKEACWALSNVIASADRNNLDMFFEQKSLVKKLVDLCLTEKANINLRKEACWCLGNALTLATFEQLTVLINLGFIEAMVKLLNTKLENSSCGKMEELGGLNLLEDILAMESISEHCHALLSTFLSKNWPMDNFGNDGPEDEEEEEEEEEEEDDDIYGNNSDEHDPGYEMDATLEHLNQIFSNFSYE</sequence>
<dbReference type="InterPro" id="IPR000225">
    <property type="entry name" value="Armadillo"/>
</dbReference>
<evidence type="ECO:0000256" key="3">
    <source>
        <dbReference type="ARBA" id="ARBA00022927"/>
    </source>
</evidence>
<feature type="non-terminal residue" evidence="5">
    <location>
        <position position="1"/>
    </location>
</feature>
<proteinExistence type="inferred from homology"/>
<dbReference type="InterPro" id="IPR011989">
    <property type="entry name" value="ARM-like"/>
</dbReference>
<reference evidence="5 6" key="1">
    <citation type="journal article" date="2013" name="Curr. Biol.">
        <title>The Genome of the Foraminiferan Reticulomyxa filosa.</title>
        <authorList>
            <person name="Glockner G."/>
            <person name="Hulsmann N."/>
            <person name="Schleicher M."/>
            <person name="Noegel A.A."/>
            <person name="Eichinger L."/>
            <person name="Gallinger C."/>
            <person name="Pawlowski J."/>
            <person name="Sierra R."/>
            <person name="Euteneuer U."/>
            <person name="Pillet L."/>
            <person name="Moustafa A."/>
            <person name="Platzer M."/>
            <person name="Groth M."/>
            <person name="Szafranski K."/>
            <person name="Schliwa M."/>
        </authorList>
    </citation>
    <scope>NUCLEOTIDE SEQUENCE [LARGE SCALE GENOMIC DNA]</scope>
</reference>
<name>X6N970_RETFI</name>
<evidence type="ECO:0008006" key="7">
    <source>
        <dbReference type="Google" id="ProtNLM"/>
    </source>
</evidence>
<keyword evidence="2" id="KW-0813">Transport</keyword>
<dbReference type="SUPFAM" id="SSF48371">
    <property type="entry name" value="ARM repeat"/>
    <property type="match status" value="1"/>
</dbReference>
<dbReference type="AlphaFoldDB" id="X6N970"/>
<accession>X6N970</accession>
<keyword evidence="3" id="KW-0653">Protein transport</keyword>
<dbReference type="PANTHER" id="PTHR23316">
    <property type="entry name" value="IMPORTIN ALPHA"/>
    <property type="match status" value="1"/>
</dbReference>
<comment type="caution">
    <text evidence="5">The sequence shown here is derived from an EMBL/GenBank/DDBJ whole genome shotgun (WGS) entry which is preliminary data.</text>
</comment>
<evidence type="ECO:0000313" key="6">
    <source>
        <dbReference type="Proteomes" id="UP000023152"/>
    </source>
</evidence>
<protein>
    <recommendedName>
        <fullName evidence="7">Importin alpha</fullName>
    </recommendedName>
</protein>
<evidence type="ECO:0000256" key="4">
    <source>
        <dbReference type="SAM" id="MobiDB-lite"/>
    </source>
</evidence>
<dbReference type="Proteomes" id="UP000023152">
    <property type="component" value="Unassembled WGS sequence"/>
</dbReference>
<dbReference type="SMART" id="SM00185">
    <property type="entry name" value="ARM"/>
    <property type="match status" value="2"/>
</dbReference>